<dbReference type="Proteomes" id="UP000813461">
    <property type="component" value="Unassembled WGS sequence"/>
</dbReference>
<feature type="transmembrane region" description="Helical" evidence="2">
    <location>
        <begin position="395"/>
        <end position="417"/>
    </location>
</feature>
<comment type="caution">
    <text evidence="3">The sequence shown here is derived from an EMBL/GenBank/DDBJ whole genome shotgun (WGS) entry which is preliminary data.</text>
</comment>
<organism evidence="3 4">
    <name type="scientific">Paraphoma chrysanthemicola</name>
    <dbReference type="NCBI Taxonomy" id="798071"/>
    <lineage>
        <taxon>Eukaryota</taxon>
        <taxon>Fungi</taxon>
        <taxon>Dikarya</taxon>
        <taxon>Ascomycota</taxon>
        <taxon>Pezizomycotina</taxon>
        <taxon>Dothideomycetes</taxon>
        <taxon>Pleosporomycetidae</taxon>
        <taxon>Pleosporales</taxon>
        <taxon>Pleosporineae</taxon>
        <taxon>Phaeosphaeriaceae</taxon>
        <taxon>Paraphoma</taxon>
    </lineage>
</organism>
<keyword evidence="2" id="KW-0472">Membrane</keyword>
<evidence type="ECO:0000256" key="1">
    <source>
        <dbReference type="SAM" id="MobiDB-lite"/>
    </source>
</evidence>
<evidence type="ECO:0000313" key="4">
    <source>
        <dbReference type="Proteomes" id="UP000813461"/>
    </source>
</evidence>
<keyword evidence="2" id="KW-0812">Transmembrane</keyword>
<gene>
    <name evidence="3" type="ORF">FB567DRAFT_516382</name>
</gene>
<accession>A0A8K0RDC5</accession>
<feature type="region of interest" description="Disordered" evidence="1">
    <location>
        <begin position="1"/>
        <end position="41"/>
    </location>
</feature>
<feature type="transmembrane region" description="Helical" evidence="2">
    <location>
        <begin position="58"/>
        <end position="78"/>
    </location>
</feature>
<dbReference type="EMBL" id="JAGMVJ010000003">
    <property type="protein sequence ID" value="KAH7092050.1"/>
    <property type="molecule type" value="Genomic_DNA"/>
</dbReference>
<protein>
    <submittedName>
        <fullName evidence="3">Uncharacterized protein</fullName>
    </submittedName>
</protein>
<sequence length="506" mass="57574">MKFIPTRQPDYEQASRSSHEMLAMDGQTTDPKTTSWTTSDVPTSTSRFKRSSFPVRPFLILSLLPLALAPVITLSVVAETASQSYIRGRSCYPNGLWKYATDATWEIMDSSYFFTPNLSFGSMTFTQVKVIDIAWDLIIGRGGQLMLAWVNYRVFNEWLVWHMEQHYTSWKMYAGIAFEPNSLNTLGTLLKEFLVYGKGTWKRFFRRLAIVCMFFSTLYVLSFPTLMAAMTGYIAKSEPYAQDSEGNLMAWGMVDKAAYVVNDASRIGYAKPLIAGSRDEELIQAVEQYLKNLEGPSLTPKPTLEVTQDGIPGYGNFIRNGTSTWSLAGKNITLPSPSLNLTMIQTTISDDDFTDYKESFYCIKDCRQSDLYSNTYMLSHTSCKPGETYQWGFSYIFLFMISIFNFVWGCIMVGMWMDTRRGSRVYKSGRRPGLLRSIIEYAAAVREEIGAGVEDLEEDELKEKLRSSKGRLLVPKEELKVRRVDTGEEGLTRRGWKRSLTRGSTF</sequence>
<keyword evidence="4" id="KW-1185">Reference proteome</keyword>
<proteinExistence type="predicted"/>
<dbReference type="OrthoDB" id="3903561at2759"/>
<evidence type="ECO:0000313" key="3">
    <source>
        <dbReference type="EMBL" id="KAH7092050.1"/>
    </source>
</evidence>
<feature type="transmembrane region" description="Helical" evidence="2">
    <location>
        <begin position="208"/>
        <end position="235"/>
    </location>
</feature>
<feature type="compositionally biased region" description="Low complexity" evidence="1">
    <location>
        <begin position="28"/>
        <end position="40"/>
    </location>
</feature>
<reference evidence="3" key="1">
    <citation type="journal article" date="2021" name="Nat. Commun.">
        <title>Genetic determinants of endophytism in the Arabidopsis root mycobiome.</title>
        <authorList>
            <person name="Mesny F."/>
            <person name="Miyauchi S."/>
            <person name="Thiergart T."/>
            <person name="Pickel B."/>
            <person name="Atanasova L."/>
            <person name="Karlsson M."/>
            <person name="Huettel B."/>
            <person name="Barry K.W."/>
            <person name="Haridas S."/>
            <person name="Chen C."/>
            <person name="Bauer D."/>
            <person name="Andreopoulos W."/>
            <person name="Pangilinan J."/>
            <person name="LaButti K."/>
            <person name="Riley R."/>
            <person name="Lipzen A."/>
            <person name="Clum A."/>
            <person name="Drula E."/>
            <person name="Henrissat B."/>
            <person name="Kohler A."/>
            <person name="Grigoriev I.V."/>
            <person name="Martin F.M."/>
            <person name="Hacquard S."/>
        </authorList>
    </citation>
    <scope>NUCLEOTIDE SEQUENCE</scope>
    <source>
        <strain evidence="3">MPI-SDFR-AT-0120</strain>
    </source>
</reference>
<name>A0A8K0RDC5_9PLEO</name>
<dbReference type="AlphaFoldDB" id="A0A8K0RDC5"/>
<evidence type="ECO:0000256" key="2">
    <source>
        <dbReference type="SAM" id="Phobius"/>
    </source>
</evidence>
<keyword evidence="2" id="KW-1133">Transmembrane helix</keyword>